<accession>A0A2W4Z399</accession>
<evidence type="ECO:0000313" key="1">
    <source>
        <dbReference type="EMBL" id="PZO75947.1"/>
    </source>
</evidence>
<comment type="caution">
    <text evidence="1">The sequence shown here is derived from an EMBL/GenBank/DDBJ whole genome shotgun (WGS) entry which is preliminary data.</text>
</comment>
<reference evidence="1 2" key="1">
    <citation type="submission" date="2017-08" db="EMBL/GenBank/DDBJ databases">
        <title>Infants hospitalized years apart are colonized by the same room-sourced microbial strains.</title>
        <authorList>
            <person name="Brooks B."/>
            <person name="Olm M.R."/>
            <person name="Firek B.A."/>
            <person name="Baker R."/>
            <person name="Thomas B.C."/>
            <person name="Morowitz M.J."/>
            <person name="Banfield J.F."/>
        </authorList>
    </citation>
    <scope>NUCLEOTIDE SEQUENCE [LARGE SCALE GENOMIC DNA]</scope>
    <source>
        <strain evidence="1">S2_018_000_R3_119</strain>
    </source>
</reference>
<dbReference type="Pfam" id="PF07369">
    <property type="entry name" value="DUF1488"/>
    <property type="match status" value="1"/>
</dbReference>
<protein>
    <recommendedName>
        <fullName evidence="3">DUF1488 domain-containing protein</fullName>
    </recommendedName>
</protein>
<dbReference type="InterPro" id="IPR009962">
    <property type="entry name" value="DUF1488"/>
</dbReference>
<dbReference type="AlphaFoldDB" id="A0A2W4Z399"/>
<proteinExistence type="predicted"/>
<organism evidence="1 2">
    <name type="scientific">Sphingomonas taxi</name>
    <dbReference type="NCBI Taxonomy" id="1549858"/>
    <lineage>
        <taxon>Bacteria</taxon>
        <taxon>Pseudomonadati</taxon>
        <taxon>Pseudomonadota</taxon>
        <taxon>Alphaproteobacteria</taxon>
        <taxon>Sphingomonadales</taxon>
        <taxon>Sphingomonadaceae</taxon>
        <taxon>Sphingomonas</taxon>
    </lineage>
</organism>
<evidence type="ECO:0008006" key="3">
    <source>
        <dbReference type="Google" id="ProtNLM"/>
    </source>
</evidence>
<dbReference type="EMBL" id="QFMX01000003">
    <property type="protein sequence ID" value="PZO75947.1"/>
    <property type="molecule type" value="Genomic_DNA"/>
</dbReference>
<evidence type="ECO:0000313" key="2">
    <source>
        <dbReference type="Proteomes" id="UP000249555"/>
    </source>
</evidence>
<gene>
    <name evidence="1" type="ORF">DI640_04005</name>
</gene>
<name>A0A2W4Z399_9SPHN</name>
<dbReference type="Proteomes" id="UP000249555">
    <property type="component" value="Unassembled WGS sequence"/>
</dbReference>
<sequence>MAPASVRFERGEYAWSAERNGVLFLGHTALGMVEFLITSEALAELINPDLEGIDSETAIEAYVEFEADIHRIARREFVSRLGGEPPVLITAADVST</sequence>